<gene>
    <name evidence="2" type="ORF">H6A60_04230</name>
</gene>
<feature type="domain" description="Cyclic nucleotide-binding" evidence="1">
    <location>
        <begin position="29"/>
        <end position="115"/>
    </location>
</feature>
<proteinExistence type="predicted"/>
<dbReference type="Pfam" id="PF00027">
    <property type="entry name" value="cNMP_binding"/>
    <property type="match status" value="1"/>
</dbReference>
<dbReference type="Gene3D" id="2.60.120.10">
    <property type="entry name" value="Jelly Rolls"/>
    <property type="match status" value="1"/>
</dbReference>
<dbReference type="InterPro" id="IPR018490">
    <property type="entry name" value="cNMP-bd_dom_sf"/>
</dbReference>
<accession>A0ABS2DQU7</accession>
<dbReference type="CDD" id="cd00038">
    <property type="entry name" value="CAP_ED"/>
    <property type="match status" value="1"/>
</dbReference>
<reference evidence="2 3" key="1">
    <citation type="journal article" date="2021" name="Sci. Rep.">
        <title>The distribution of antibiotic resistance genes in chicken gut microbiota commensals.</title>
        <authorList>
            <person name="Juricova H."/>
            <person name="Matiasovicova J."/>
            <person name="Kubasova T."/>
            <person name="Cejkova D."/>
            <person name="Rychlik I."/>
        </authorList>
    </citation>
    <scope>NUCLEOTIDE SEQUENCE [LARGE SCALE GENOMIC DNA]</scope>
    <source>
        <strain evidence="2 3">An829</strain>
    </source>
</reference>
<organism evidence="2 3">
    <name type="scientific">Sutterella massiliensis</name>
    <dbReference type="NCBI Taxonomy" id="1816689"/>
    <lineage>
        <taxon>Bacteria</taxon>
        <taxon>Pseudomonadati</taxon>
        <taxon>Pseudomonadota</taxon>
        <taxon>Betaproteobacteria</taxon>
        <taxon>Burkholderiales</taxon>
        <taxon>Sutterellaceae</taxon>
        <taxon>Sutterella</taxon>
    </lineage>
</organism>
<comment type="caution">
    <text evidence="2">The sequence shown here is derived from an EMBL/GenBank/DDBJ whole genome shotgun (WGS) entry which is preliminary data.</text>
</comment>
<evidence type="ECO:0000259" key="1">
    <source>
        <dbReference type="Pfam" id="PF00027"/>
    </source>
</evidence>
<evidence type="ECO:0000313" key="3">
    <source>
        <dbReference type="Proteomes" id="UP000715095"/>
    </source>
</evidence>
<dbReference type="InterPro" id="IPR000595">
    <property type="entry name" value="cNMP-bd_dom"/>
</dbReference>
<keyword evidence="3" id="KW-1185">Reference proteome</keyword>
<dbReference type="SUPFAM" id="SSF51206">
    <property type="entry name" value="cAMP-binding domain-like"/>
    <property type="match status" value="1"/>
</dbReference>
<sequence>MRRIFRSLPYFLPPDPEPVAALFSNGRKRRIPKGGTLKAGGMEPRVFLLTSGQCAYYAGEGFGRRPTILSTILPGRIMGDMTAAVGTRCNVHTVALEPSEVIELNPAYFQRTIANDPSLATLQLKNITAKEESLIEGMVANFMRPPEERLLIYMKALLLMTAGRPSNGTFPTEIDWTRVEIFVPALDSNTSAAQAQVRLAALKGLPSAERLGEALNLNRVSVARIIAGWLRLGRAVRRNRKLFVDPTLFDGIDDWMNAATPLSATAE</sequence>
<dbReference type="InterPro" id="IPR014710">
    <property type="entry name" value="RmlC-like_jellyroll"/>
</dbReference>
<evidence type="ECO:0000313" key="2">
    <source>
        <dbReference type="EMBL" id="MBM6703695.1"/>
    </source>
</evidence>
<dbReference type="Proteomes" id="UP000715095">
    <property type="component" value="Unassembled WGS sequence"/>
</dbReference>
<dbReference type="EMBL" id="JACJJC010000004">
    <property type="protein sequence ID" value="MBM6703695.1"/>
    <property type="molecule type" value="Genomic_DNA"/>
</dbReference>
<name>A0ABS2DQU7_9BURK</name>
<protein>
    <submittedName>
        <fullName evidence="2">Crp/Fnr family transcriptional regulator</fullName>
    </submittedName>
</protein>
<dbReference type="RefSeq" id="WP_205102160.1">
    <property type="nucleotide sequence ID" value="NZ_JACJJC010000004.1"/>
</dbReference>